<dbReference type="InterPro" id="IPR005182">
    <property type="entry name" value="YdbS-like_PH"/>
</dbReference>
<dbReference type="Pfam" id="PF03703">
    <property type="entry name" value="bPH_2"/>
    <property type="match status" value="2"/>
</dbReference>
<evidence type="ECO:0000256" key="2">
    <source>
        <dbReference type="SAM" id="Phobius"/>
    </source>
</evidence>
<protein>
    <recommendedName>
        <fullName evidence="3">YdbS-like PH domain-containing protein</fullName>
    </recommendedName>
</protein>
<accession>A0A255GQD9</accession>
<evidence type="ECO:0000313" key="5">
    <source>
        <dbReference type="Proteomes" id="UP000215896"/>
    </source>
</evidence>
<proteinExistence type="predicted"/>
<dbReference type="AlphaFoldDB" id="A0A255GQD9"/>
<dbReference type="RefSeq" id="WP_094402439.1">
    <property type="nucleotide sequence ID" value="NZ_NMVL01000022.1"/>
</dbReference>
<accession>A0A4R6LU51</accession>
<dbReference type="EMBL" id="NMVO01000001">
    <property type="protein sequence ID" value="OYO17622.1"/>
    <property type="molecule type" value="Genomic_DNA"/>
</dbReference>
<evidence type="ECO:0000313" key="4">
    <source>
        <dbReference type="EMBL" id="OYO17622.1"/>
    </source>
</evidence>
<feature type="transmembrane region" description="Helical" evidence="2">
    <location>
        <begin position="70"/>
        <end position="95"/>
    </location>
</feature>
<sequence length="472" mass="51939">MTSPEHPADPVVVPPGEQTPAVKATERPHPLTPLIRGWVVLLAIIVAVGREFLPGNGNGGALEWAQTLPILLIIAVVLGIVLLSGLIAFAGWWFTRFVIDSDELRIETGWLNRSSKRIPFNRIQSVDVIQPLGARIFGLSELRIEAGGSDSRVTLRYLKRAKAYQLRDYLLARAHGQRTTVEAAGQQPQARALEDLASSDQVLVRLQPPMLVLGLVTSTEFLVSVLGLIAAMVITWYAGAGAFALAGLIPLVGGVVSLISRRVIAQFNYTLARTSSGALRITRGLTNLSSQSVPVDRIQGVRIQQSWLWRHLLRLHRVDIDVLGYGSDGADNNRSASSMLLPVASTTQTRIAMAYLLPGAEDEWVQLYSVPRRAAWLRPIGWRFLRYGWNEHVMVGESGWLQHRREVVPHAKTQSVRLTQGPLQRLLRLASVHLDTTPGPVTLVLHHLDAAVARDIVNDQLARAAHARAIER</sequence>
<keyword evidence="2" id="KW-0812">Transmembrane</keyword>
<name>A0A255GQD9_9ACTN</name>
<feature type="domain" description="YdbS-like PH" evidence="3">
    <location>
        <begin position="92"/>
        <end position="170"/>
    </location>
</feature>
<feature type="region of interest" description="Disordered" evidence="1">
    <location>
        <begin position="1"/>
        <end position="25"/>
    </location>
</feature>
<dbReference type="PANTHER" id="PTHR34473:SF2">
    <property type="entry name" value="UPF0699 TRANSMEMBRANE PROTEIN YDBT"/>
    <property type="match status" value="1"/>
</dbReference>
<keyword evidence="5" id="KW-1185">Reference proteome</keyword>
<feature type="transmembrane region" description="Helical" evidence="2">
    <location>
        <begin position="240"/>
        <end position="259"/>
    </location>
</feature>
<reference evidence="4 5" key="1">
    <citation type="submission" date="2017-07" db="EMBL/GenBank/DDBJ databases">
        <title>Draft whole genome sequences of clinical Proprionibacteriaceae strains.</title>
        <authorList>
            <person name="Bernier A.-M."/>
            <person name="Bernard K."/>
            <person name="Domingo M.-C."/>
        </authorList>
    </citation>
    <scope>NUCLEOTIDE SEQUENCE [LARGE SCALE GENOMIC DNA]</scope>
    <source>
        <strain evidence="4 5">NML 030167</strain>
    </source>
</reference>
<comment type="caution">
    <text evidence="4">The sequence shown here is derived from an EMBL/GenBank/DDBJ whole genome shotgun (WGS) entry which is preliminary data.</text>
</comment>
<dbReference type="PIRSF" id="PIRSF026631">
    <property type="entry name" value="UCP026631"/>
    <property type="match status" value="1"/>
</dbReference>
<dbReference type="Proteomes" id="UP000215896">
    <property type="component" value="Unassembled WGS sequence"/>
</dbReference>
<feature type="transmembrane region" description="Helical" evidence="2">
    <location>
        <begin position="211"/>
        <end position="234"/>
    </location>
</feature>
<organism evidence="4 5">
    <name type="scientific">Enemella evansiae</name>
    <dbReference type="NCBI Taxonomy" id="2016499"/>
    <lineage>
        <taxon>Bacteria</taxon>
        <taxon>Bacillati</taxon>
        <taxon>Actinomycetota</taxon>
        <taxon>Actinomycetes</taxon>
        <taxon>Propionibacteriales</taxon>
        <taxon>Propionibacteriaceae</taxon>
        <taxon>Enemella</taxon>
    </lineage>
</organism>
<dbReference type="InterPro" id="IPR014529">
    <property type="entry name" value="UCP026631"/>
</dbReference>
<gene>
    <name evidence="4" type="ORF">CGZ94_01670</name>
</gene>
<keyword evidence="2" id="KW-0472">Membrane</keyword>
<evidence type="ECO:0000259" key="3">
    <source>
        <dbReference type="Pfam" id="PF03703"/>
    </source>
</evidence>
<feature type="domain" description="YdbS-like PH" evidence="3">
    <location>
        <begin position="382"/>
        <end position="456"/>
    </location>
</feature>
<keyword evidence="2" id="KW-1133">Transmembrane helix</keyword>
<feature type="transmembrane region" description="Helical" evidence="2">
    <location>
        <begin position="33"/>
        <end position="50"/>
    </location>
</feature>
<evidence type="ECO:0000256" key="1">
    <source>
        <dbReference type="SAM" id="MobiDB-lite"/>
    </source>
</evidence>
<dbReference type="OrthoDB" id="3190163at2"/>
<dbReference type="PANTHER" id="PTHR34473">
    <property type="entry name" value="UPF0699 TRANSMEMBRANE PROTEIN YDBS"/>
    <property type="match status" value="1"/>
</dbReference>